<accession>A0AAN7Z8G5</accession>
<reference evidence="1 2" key="1">
    <citation type="submission" date="2023-10" db="EMBL/GenBank/DDBJ databases">
        <title>Draft genome sequence of Xylaria bambusicola isolate GMP-LS, the root and basal stem rot pathogen of sugarcane in Indonesia.</title>
        <authorList>
            <person name="Selvaraj P."/>
            <person name="Muralishankar V."/>
            <person name="Muruganantham S."/>
            <person name="Sp S."/>
            <person name="Haryani S."/>
            <person name="Lau K.J.X."/>
            <person name="Naqvi N.I."/>
        </authorList>
    </citation>
    <scope>NUCLEOTIDE SEQUENCE [LARGE SCALE GENOMIC DNA]</scope>
    <source>
        <strain evidence="1">GMP-LS</strain>
    </source>
</reference>
<organism evidence="1 2">
    <name type="scientific">Xylaria bambusicola</name>
    <dbReference type="NCBI Taxonomy" id="326684"/>
    <lineage>
        <taxon>Eukaryota</taxon>
        <taxon>Fungi</taxon>
        <taxon>Dikarya</taxon>
        <taxon>Ascomycota</taxon>
        <taxon>Pezizomycotina</taxon>
        <taxon>Sordariomycetes</taxon>
        <taxon>Xylariomycetidae</taxon>
        <taxon>Xylariales</taxon>
        <taxon>Xylariaceae</taxon>
        <taxon>Xylaria</taxon>
    </lineage>
</organism>
<keyword evidence="2" id="KW-1185">Reference proteome</keyword>
<dbReference type="AlphaFoldDB" id="A0AAN7Z8G5"/>
<comment type="caution">
    <text evidence="1">The sequence shown here is derived from an EMBL/GenBank/DDBJ whole genome shotgun (WGS) entry which is preliminary data.</text>
</comment>
<proteinExistence type="predicted"/>
<dbReference type="EMBL" id="JAWHQM010000015">
    <property type="protein sequence ID" value="KAK5630263.1"/>
    <property type="molecule type" value="Genomic_DNA"/>
</dbReference>
<gene>
    <name evidence="1" type="ORF">RRF57_005978</name>
</gene>
<dbReference type="Proteomes" id="UP001305414">
    <property type="component" value="Unassembled WGS sequence"/>
</dbReference>
<evidence type="ECO:0000313" key="2">
    <source>
        <dbReference type="Proteomes" id="UP001305414"/>
    </source>
</evidence>
<name>A0AAN7Z8G5_9PEZI</name>
<sequence>MANWQIAVLLVKPMTTAQIKRYSARAEKQVMTLEMIVTLCRLQKGAAKHTIRFSLSSDLQNTGLIR</sequence>
<protein>
    <submittedName>
        <fullName evidence="1">Uncharacterized protein</fullName>
    </submittedName>
</protein>
<evidence type="ECO:0000313" key="1">
    <source>
        <dbReference type="EMBL" id="KAK5630263.1"/>
    </source>
</evidence>